<dbReference type="PANTHER" id="PTHR11390">
    <property type="entry name" value="PROKARYOTIC DNA TOPOISOMERASE"/>
    <property type="match status" value="1"/>
</dbReference>
<evidence type="ECO:0000256" key="10">
    <source>
        <dbReference type="ARBA" id="ARBA00023125"/>
    </source>
</evidence>
<dbReference type="CDD" id="cd03362">
    <property type="entry name" value="TOPRIM_TopoIA_TopoIII"/>
    <property type="match status" value="1"/>
</dbReference>
<dbReference type="PROSITE" id="PS52039">
    <property type="entry name" value="TOPO_IA_2"/>
    <property type="match status" value="1"/>
</dbReference>
<keyword evidence="8" id="KW-0460">Magnesium</keyword>
<dbReference type="InterPro" id="IPR034144">
    <property type="entry name" value="TOPRIM_TopoIII"/>
</dbReference>
<dbReference type="Gene3D" id="3.40.50.140">
    <property type="match status" value="1"/>
</dbReference>
<dbReference type="EC" id="5.6.2.1" evidence="3"/>
<dbReference type="GO" id="GO:0008270">
    <property type="term" value="F:zinc ion binding"/>
    <property type="evidence" value="ECO:0007669"/>
    <property type="project" value="UniProtKB-KW"/>
</dbReference>
<comment type="similarity">
    <text evidence="2">Belongs to the type IA topoisomerase family.</text>
</comment>
<keyword evidence="6" id="KW-0863">Zinc-finger</keyword>
<evidence type="ECO:0000256" key="3">
    <source>
        <dbReference type="ARBA" id="ARBA00012891"/>
    </source>
</evidence>
<dbReference type="GO" id="GO:0003917">
    <property type="term" value="F:DNA topoisomerase type I (single strand cut, ATP-independent) activity"/>
    <property type="evidence" value="ECO:0007669"/>
    <property type="project" value="UniProtKB-EC"/>
</dbReference>
<evidence type="ECO:0000256" key="4">
    <source>
        <dbReference type="ARBA" id="ARBA00022723"/>
    </source>
</evidence>
<dbReference type="SMART" id="SM00493">
    <property type="entry name" value="TOPRIM"/>
    <property type="match status" value="1"/>
</dbReference>
<dbReference type="InterPro" id="IPR005738">
    <property type="entry name" value="TopoIII"/>
</dbReference>
<keyword evidence="4" id="KW-0479">Metal-binding</keyword>
<keyword evidence="10" id="KW-0238">DNA-binding</keyword>
<proteinExistence type="inferred from homology"/>
<comment type="catalytic activity">
    <reaction evidence="1">
        <text>ATP-independent breakage of single-stranded DNA, followed by passage and rejoining.</text>
        <dbReference type="EC" id="5.6.2.1"/>
    </reaction>
</comment>
<dbReference type="SUPFAM" id="SSF57783">
    <property type="entry name" value="Zinc beta-ribbon"/>
    <property type="match status" value="1"/>
</dbReference>
<dbReference type="InterPro" id="IPR006171">
    <property type="entry name" value="TOPRIM_dom"/>
</dbReference>
<dbReference type="Pfam" id="PF01396">
    <property type="entry name" value="Zn_ribbon_Top1"/>
    <property type="match status" value="2"/>
</dbReference>
<dbReference type="HOGENOM" id="CLU_002929_5_2_6"/>
<dbReference type="SMART" id="SM00436">
    <property type="entry name" value="TOP1Bc"/>
    <property type="match status" value="1"/>
</dbReference>
<keyword evidence="9" id="KW-0799">Topoisomerase</keyword>
<organism evidence="19 20">
    <name type="scientific">Photobacterium leiognathi lrivu.4.1</name>
    <dbReference type="NCBI Taxonomy" id="1248232"/>
    <lineage>
        <taxon>Bacteria</taxon>
        <taxon>Pseudomonadati</taxon>
        <taxon>Pseudomonadota</taxon>
        <taxon>Gammaproteobacteria</taxon>
        <taxon>Vibrionales</taxon>
        <taxon>Vibrionaceae</taxon>
        <taxon>Photobacterium</taxon>
    </lineage>
</organism>
<evidence type="ECO:0000256" key="7">
    <source>
        <dbReference type="ARBA" id="ARBA00022833"/>
    </source>
</evidence>
<feature type="domain" description="Toprim" evidence="17">
    <location>
        <begin position="1"/>
        <end position="135"/>
    </location>
</feature>
<dbReference type="PANTHER" id="PTHR11390:SF21">
    <property type="entry name" value="DNA TOPOISOMERASE 3-ALPHA"/>
    <property type="match status" value="1"/>
</dbReference>
<dbReference type="RefSeq" id="WP_023934205.1">
    <property type="nucleotide sequence ID" value="NZ_DF196820.1"/>
</dbReference>
<dbReference type="EMBL" id="DF196820">
    <property type="protein sequence ID" value="GAD31371.1"/>
    <property type="molecule type" value="Genomic_DNA"/>
</dbReference>
<evidence type="ECO:0000256" key="2">
    <source>
        <dbReference type="ARBA" id="ARBA00009446"/>
    </source>
</evidence>
<evidence type="ECO:0000256" key="8">
    <source>
        <dbReference type="ARBA" id="ARBA00022842"/>
    </source>
</evidence>
<dbReference type="GO" id="GO:0006281">
    <property type="term" value="P:DNA repair"/>
    <property type="evidence" value="ECO:0007669"/>
    <property type="project" value="TreeGrafter"/>
</dbReference>
<dbReference type="AlphaFoldDB" id="V5ENM8"/>
<dbReference type="Pfam" id="PF01131">
    <property type="entry name" value="Topoisom_bac"/>
    <property type="match status" value="1"/>
</dbReference>
<feature type="domain" description="Topo IA-type catalytic" evidence="18">
    <location>
        <begin position="152"/>
        <end position="615"/>
    </location>
</feature>
<dbReference type="PROSITE" id="PS50880">
    <property type="entry name" value="TOPRIM"/>
    <property type="match status" value="1"/>
</dbReference>
<evidence type="ECO:0000256" key="6">
    <source>
        <dbReference type="ARBA" id="ARBA00022771"/>
    </source>
</evidence>
<dbReference type="InterPro" id="IPR013497">
    <property type="entry name" value="Topo_IA_cen"/>
</dbReference>
<feature type="compositionally biased region" description="Polar residues" evidence="16">
    <location>
        <begin position="522"/>
        <end position="532"/>
    </location>
</feature>
<evidence type="ECO:0000256" key="1">
    <source>
        <dbReference type="ARBA" id="ARBA00000213"/>
    </source>
</evidence>
<dbReference type="GO" id="GO:0043597">
    <property type="term" value="C:cytoplasmic replication fork"/>
    <property type="evidence" value="ECO:0007669"/>
    <property type="project" value="TreeGrafter"/>
</dbReference>
<evidence type="ECO:0000256" key="16">
    <source>
        <dbReference type="SAM" id="MobiDB-lite"/>
    </source>
</evidence>
<sequence length="737" mass="83034">MRVFIAEKPSLAAAIFKGLGGNTNDKKQGYYQKGTDIVTWCFGHLLSLKDPEDMDDKYKSWSLDTLPIPTQYPPQYKPRADSKKQLNTVLSLIKQAETIVAAGDPDPEGNYLIDEILTYCNNQKPVLRLLIADLNDEPVKKALANMQPNENFKHLTYKAMARAIADQIYGYNLTRAYTLKAREKGFDAVLNIGRVITTLIGMVNERTLANERHVKSFYYDVTGHMQINDQDITAKLQPHDDIDMDEKHRFISDHQVYLIQEAAKNETATITSIVTTHDKRPAPMPFNLSKLQIEASKKWGYKPKQTLDIVQSLYETHKLLTYPRSDNQFLSDAHLAHSASILTAIKHTDQTLSDCVDQAASTSTHKAFNAAKIEGHHAIIPTEKNGEHLSLTEQERNIYELVAKRFIALFYPASIREKTVVDIRVLERPYRATQTYVDSQGWEVIFKGEHIDEKNANPFDLKSLKEGSSGRCTTIDVVKKEAQPPKYFTDATLLKAMTEAAKFIKDPHLRKQLEAKDKNTKGENGSIGTEATRSGHIEKLGSLKKLITMTKEKGYKTQVYKTTPAGQQFCALLPEEIIMPDLSAIWEGNFDQIAKGHLSVPAFIKAVDSYITEQVNAVKTNGVNITLPDAVPCPVCQQGKLIRRKGKNGYFHACHRYPDCKTVFPDVKGKPNLSPTPKTPSSVKKSETEFCKQCGHPLIRRPSKKAGTFWWGCSGFPKCKVRFFDRDGKPDRDRGEL</sequence>
<dbReference type="InterPro" id="IPR023405">
    <property type="entry name" value="Topo_IA_core_domain"/>
</dbReference>
<dbReference type="Pfam" id="PF01751">
    <property type="entry name" value="Toprim"/>
    <property type="match status" value="1"/>
</dbReference>
<dbReference type="SMART" id="SM00437">
    <property type="entry name" value="TOP1Ac"/>
    <property type="match status" value="1"/>
</dbReference>
<dbReference type="NCBIfam" id="TIGR01056">
    <property type="entry name" value="topB"/>
    <property type="match status" value="1"/>
</dbReference>
<dbReference type="InterPro" id="IPR013824">
    <property type="entry name" value="Topo_IA_cen_sub1"/>
</dbReference>
<dbReference type="InterPro" id="IPR013498">
    <property type="entry name" value="Topo_IA_Znf"/>
</dbReference>
<dbReference type="Gene3D" id="1.10.460.10">
    <property type="entry name" value="Topoisomerase I, domain 2"/>
    <property type="match status" value="1"/>
</dbReference>
<evidence type="ECO:0000313" key="19">
    <source>
        <dbReference type="EMBL" id="GAD31371.1"/>
    </source>
</evidence>
<evidence type="ECO:0000256" key="11">
    <source>
        <dbReference type="ARBA" id="ARBA00023235"/>
    </source>
</evidence>
<evidence type="ECO:0000313" key="20">
    <source>
        <dbReference type="Proteomes" id="UP000030675"/>
    </source>
</evidence>
<evidence type="ECO:0000259" key="18">
    <source>
        <dbReference type="PROSITE" id="PS52039"/>
    </source>
</evidence>
<gene>
    <name evidence="19" type="ORF">PLEI_3029</name>
</gene>
<keyword evidence="5" id="KW-0677">Repeat</keyword>
<feature type="compositionally biased region" description="Basic and acidic residues" evidence="16">
    <location>
        <begin position="512"/>
        <end position="521"/>
    </location>
</feature>
<dbReference type="GO" id="GO:0006310">
    <property type="term" value="P:DNA recombination"/>
    <property type="evidence" value="ECO:0007669"/>
    <property type="project" value="TreeGrafter"/>
</dbReference>
<dbReference type="InterPro" id="IPR003602">
    <property type="entry name" value="Topo_IA_DNA-bd_dom"/>
</dbReference>
<evidence type="ECO:0000256" key="13">
    <source>
        <dbReference type="ARBA" id="ARBA00031985"/>
    </source>
</evidence>
<feature type="region of interest" description="Disordered" evidence="16">
    <location>
        <begin position="512"/>
        <end position="533"/>
    </location>
</feature>
<dbReference type="InterPro" id="IPR013826">
    <property type="entry name" value="Topo_IA_cen_sub3"/>
</dbReference>
<dbReference type="Gene3D" id="1.10.290.10">
    <property type="entry name" value="Topoisomerase I, domain 4"/>
    <property type="match status" value="1"/>
</dbReference>
<dbReference type="InterPro" id="IPR023406">
    <property type="entry name" value="Topo_IA_AS"/>
</dbReference>
<dbReference type="GO" id="GO:0003677">
    <property type="term" value="F:DNA binding"/>
    <property type="evidence" value="ECO:0007669"/>
    <property type="project" value="UniProtKB-KW"/>
</dbReference>
<keyword evidence="7" id="KW-0862">Zinc</keyword>
<dbReference type="InterPro" id="IPR013825">
    <property type="entry name" value="Topo_IA_cen_sub2"/>
</dbReference>
<evidence type="ECO:0000256" key="15">
    <source>
        <dbReference type="ARBA" id="ARBA00032877"/>
    </source>
</evidence>
<dbReference type="InterPro" id="IPR000380">
    <property type="entry name" value="Topo_IA"/>
</dbReference>
<dbReference type="SUPFAM" id="SSF56712">
    <property type="entry name" value="Prokaryotic type I DNA topoisomerase"/>
    <property type="match status" value="1"/>
</dbReference>
<dbReference type="InterPro" id="IPR003601">
    <property type="entry name" value="Topo_IA_2"/>
</dbReference>
<evidence type="ECO:0000256" key="12">
    <source>
        <dbReference type="ARBA" id="ARBA00030003"/>
    </source>
</evidence>
<evidence type="ECO:0000256" key="14">
    <source>
        <dbReference type="ARBA" id="ARBA00032235"/>
    </source>
</evidence>
<dbReference type="Gene3D" id="2.70.20.10">
    <property type="entry name" value="Topoisomerase I, domain 3"/>
    <property type="match status" value="1"/>
</dbReference>
<name>V5ENM8_PHOLE</name>
<dbReference type="PROSITE" id="PS00396">
    <property type="entry name" value="TOPO_IA_1"/>
    <property type="match status" value="1"/>
</dbReference>
<dbReference type="Proteomes" id="UP000030675">
    <property type="component" value="Unassembled WGS sequence"/>
</dbReference>
<accession>V5ENM8</accession>
<keyword evidence="11 19" id="KW-0413">Isomerase</keyword>
<reference evidence="20" key="1">
    <citation type="submission" date="2012-12" db="EMBL/GenBank/DDBJ databases">
        <title>Genome Sequence of Photobacterium leiognathi lrivu.4.1.</title>
        <authorList>
            <person name="Urbanczyk H."/>
            <person name="Ogura Y."/>
            <person name="Hayashi T."/>
            <person name="Dunlap P.V."/>
        </authorList>
    </citation>
    <scope>NUCLEOTIDE SEQUENCE [LARGE SCALE GENOMIC DNA]</scope>
    <source>
        <strain evidence="20">lrivu.4.1</strain>
    </source>
</reference>
<dbReference type="NCBIfam" id="NF005829">
    <property type="entry name" value="PRK07726.1"/>
    <property type="match status" value="1"/>
</dbReference>
<dbReference type="GO" id="GO:0006265">
    <property type="term" value="P:DNA topological change"/>
    <property type="evidence" value="ECO:0007669"/>
    <property type="project" value="InterPro"/>
</dbReference>
<dbReference type="PRINTS" id="PR00417">
    <property type="entry name" value="PRTPISMRASEI"/>
</dbReference>
<evidence type="ECO:0000256" key="9">
    <source>
        <dbReference type="ARBA" id="ARBA00023029"/>
    </source>
</evidence>
<dbReference type="Gene3D" id="3.30.65.10">
    <property type="entry name" value="Bacterial Topoisomerase I, domain 1"/>
    <property type="match status" value="2"/>
</dbReference>
<evidence type="ECO:0000256" key="5">
    <source>
        <dbReference type="ARBA" id="ARBA00022737"/>
    </source>
</evidence>
<evidence type="ECO:0000259" key="17">
    <source>
        <dbReference type="PROSITE" id="PS50880"/>
    </source>
</evidence>
<dbReference type="eggNOG" id="COG0550">
    <property type="taxonomic scope" value="Bacteria"/>
</dbReference>
<protein>
    <recommendedName>
        <fullName evidence="3">DNA topoisomerase</fullName>
        <ecNumber evidence="3">5.6.2.1</ecNumber>
    </recommendedName>
    <alternativeName>
        <fullName evidence="15">Omega-protein</fullName>
    </alternativeName>
    <alternativeName>
        <fullName evidence="14">Relaxing enzyme</fullName>
    </alternativeName>
    <alternativeName>
        <fullName evidence="12">Swivelase</fullName>
    </alternativeName>
    <alternativeName>
        <fullName evidence="13">Untwisting enzyme</fullName>
    </alternativeName>
</protein>